<accession>A0A402B8F9</accession>
<protein>
    <submittedName>
        <fullName evidence="1">Uncharacterized protein</fullName>
    </submittedName>
</protein>
<dbReference type="AlphaFoldDB" id="A0A402B8F9"/>
<reference evidence="2" key="1">
    <citation type="submission" date="2018-12" db="EMBL/GenBank/DDBJ databases">
        <title>Tengunoibacter tsumagoiensis gen. nov., sp. nov., Dictyobacter kobayashii sp. nov., D. alpinus sp. nov., and D. joshuensis sp. nov. and description of Dictyobacteraceae fam. nov. within the order Ktedonobacterales isolated from Tengu-no-mugimeshi.</title>
        <authorList>
            <person name="Wang C.M."/>
            <person name="Zheng Y."/>
            <person name="Sakai Y."/>
            <person name="Toyoda A."/>
            <person name="Minakuchi Y."/>
            <person name="Abe K."/>
            <person name="Yokota A."/>
            <person name="Yabe S."/>
        </authorList>
    </citation>
    <scope>NUCLEOTIDE SEQUENCE [LARGE SCALE GENOMIC DNA]</scope>
    <source>
        <strain evidence="2">Uno16</strain>
    </source>
</reference>
<keyword evidence="2" id="KW-1185">Reference proteome</keyword>
<comment type="caution">
    <text evidence="1">The sequence shown here is derived from an EMBL/GenBank/DDBJ whole genome shotgun (WGS) entry which is preliminary data.</text>
</comment>
<gene>
    <name evidence="1" type="ORF">KDA_30760</name>
</gene>
<organism evidence="1 2">
    <name type="scientific">Dictyobacter alpinus</name>
    <dbReference type="NCBI Taxonomy" id="2014873"/>
    <lineage>
        <taxon>Bacteria</taxon>
        <taxon>Bacillati</taxon>
        <taxon>Chloroflexota</taxon>
        <taxon>Ktedonobacteria</taxon>
        <taxon>Ktedonobacterales</taxon>
        <taxon>Dictyobacteraceae</taxon>
        <taxon>Dictyobacter</taxon>
    </lineage>
</organism>
<evidence type="ECO:0000313" key="2">
    <source>
        <dbReference type="Proteomes" id="UP000287171"/>
    </source>
</evidence>
<dbReference type="Proteomes" id="UP000287171">
    <property type="component" value="Unassembled WGS sequence"/>
</dbReference>
<name>A0A402B8F9_9CHLR</name>
<evidence type="ECO:0000313" key="1">
    <source>
        <dbReference type="EMBL" id="GCE27592.1"/>
    </source>
</evidence>
<proteinExistence type="predicted"/>
<sequence>MSKQQKPIMDARLAACLQQKKARVDGYRPLTAGTVARLNEDLKIMLTYYCVISAR</sequence>
<dbReference type="EMBL" id="BIFT01000001">
    <property type="protein sequence ID" value="GCE27592.1"/>
    <property type="molecule type" value="Genomic_DNA"/>
</dbReference>